<sequence length="123" mass="13303">MVVTQYCTRSVDRRDMATIADVRRRSGSEGRGEQRRMAGPKSSQTSTAAVGLGLYLFCGVCLSATGIRFCVPGPARDEALRAVDHGVAARNAWQRTNGILPPPPPPPPPLVSIRGRPRGEHKR</sequence>
<feature type="compositionally biased region" description="Basic and acidic residues" evidence="1">
    <location>
        <begin position="22"/>
        <end position="36"/>
    </location>
</feature>
<proteinExistence type="predicted"/>
<dbReference type="EMBL" id="ML986578">
    <property type="protein sequence ID" value="KAF2271209.1"/>
    <property type="molecule type" value="Genomic_DNA"/>
</dbReference>
<reference evidence="4" key="1">
    <citation type="journal article" date="2020" name="Stud. Mycol.">
        <title>101 Dothideomycetes genomes: A test case for predicting lifestyles and emergence of pathogens.</title>
        <authorList>
            <person name="Haridas S."/>
            <person name="Albert R."/>
            <person name="Binder M."/>
            <person name="Bloem J."/>
            <person name="LaButti K."/>
            <person name="Salamov A."/>
            <person name="Andreopoulos B."/>
            <person name="Baker S."/>
            <person name="Barry K."/>
            <person name="Bills G."/>
            <person name="Bluhm B."/>
            <person name="Cannon C."/>
            <person name="Castanera R."/>
            <person name="Culley D."/>
            <person name="Daum C."/>
            <person name="Ezra D."/>
            <person name="Gonzalez J."/>
            <person name="Henrissat B."/>
            <person name="Kuo A."/>
            <person name="Liang C."/>
            <person name="Lipzen A."/>
            <person name="Lutzoni F."/>
            <person name="Magnuson J."/>
            <person name="Mondo S."/>
            <person name="Nolan M."/>
            <person name="Ohm R."/>
            <person name="Pangilinan J."/>
            <person name="Park H.-J."/>
            <person name="Ramirez L."/>
            <person name="Alfaro M."/>
            <person name="Sun H."/>
            <person name="Tritt A."/>
            <person name="Yoshinaga Y."/>
            <person name="Zwiers L.-H."/>
            <person name="Turgeon B."/>
            <person name="Goodwin S."/>
            <person name="Spatafora J."/>
            <person name="Crous P."/>
            <person name="Grigoriev I."/>
        </authorList>
    </citation>
    <scope>NUCLEOTIDE SEQUENCE [LARGE SCALE GENOMIC DNA]</scope>
    <source>
        <strain evidence="4">CBS 304.66</strain>
    </source>
</reference>
<organism evidence="3 4">
    <name type="scientific">Lojkania enalia</name>
    <dbReference type="NCBI Taxonomy" id="147567"/>
    <lineage>
        <taxon>Eukaryota</taxon>
        <taxon>Fungi</taxon>
        <taxon>Dikarya</taxon>
        <taxon>Ascomycota</taxon>
        <taxon>Pezizomycotina</taxon>
        <taxon>Dothideomycetes</taxon>
        <taxon>Pleosporomycetidae</taxon>
        <taxon>Pleosporales</taxon>
        <taxon>Pleosporales incertae sedis</taxon>
        <taxon>Lojkania</taxon>
    </lineage>
</organism>
<dbReference type="Proteomes" id="UP000800093">
    <property type="component" value="Unassembled WGS sequence"/>
</dbReference>
<dbReference type="AlphaFoldDB" id="A0A9P4TS86"/>
<feature type="transmembrane region" description="Helical" evidence="2">
    <location>
        <begin position="52"/>
        <end position="71"/>
    </location>
</feature>
<comment type="caution">
    <text evidence="3">The sequence shown here is derived from an EMBL/GenBank/DDBJ whole genome shotgun (WGS) entry which is preliminary data.</text>
</comment>
<keyword evidence="2" id="KW-0812">Transmembrane</keyword>
<name>A0A9P4TS86_9PLEO</name>
<evidence type="ECO:0000313" key="3">
    <source>
        <dbReference type="EMBL" id="KAF2271209.1"/>
    </source>
</evidence>
<gene>
    <name evidence="3" type="ORF">CC78DRAFT_538870</name>
</gene>
<accession>A0A9P4TS86</accession>
<evidence type="ECO:0000313" key="4">
    <source>
        <dbReference type="Proteomes" id="UP000800093"/>
    </source>
</evidence>
<evidence type="ECO:0000256" key="1">
    <source>
        <dbReference type="SAM" id="MobiDB-lite"/>
    </source>
</evidence>
<feature type="region of interest" description="Disordered" evidence="1">
    <location>
        <begin position="94"/>
        <end position="123"/>
    </location>
</feature>
<keyword evidence="2" id="KW-1133">Transmembrane helix</keyword>
<feature type="region of interest" description="Disordered" evidence="1">
    <location>
        <begin position="22"/>
        <end position="45"/>
    </location>
</feature>
<evidence type="ECO:0000256" key="2">
    <source>
        <dbReference type="SAM" id="Phobius"/>
    </source>
</evidence>
<protein>
    <submittedName>
        <fullName evidence="3">Uncharacterized protein</fullName>
    </submittedName>
</protein>
<feature type="compositionally biased region" description="Pro residues" evidence="1">
    <location>
        <begin position="100"/>
        <end position="110"/>
    </location>
</feature>
<keyword evidence="2" id="KW-0472">Membrane</keyword>
<keyword evidence="4" id="KW-1185">Reference proteome</keyword>